<accession>A0A8G1ULD2</accession>
<proteinExistence type="predicted"/>
<dbReference type="EMBL" id="RJVJ01000001">
    <property type="protein sequence ID" value="ROR46180.1"/>
    <property type="molecule type" value="Genomic_DNA"/>
</dbReference>
<sequence length="173" mass="19514">MGDMGIKGFDRAPLTGLDAVRDAHGALLAGLAGRRLTGSAVVRFAEDGEWYADCPVVLEFDGRQVELCHWKLDELSIGWDTIDTTAPIEGWEWNDHTPRWSRHDELLDDLTGRELHETALLEWRPADRADLAAGTVAVEFVFTGGTRLRIVNALDENRIERGPAHPYYRRHRL</sequence>
<name>A0A8G1ULD2_9ACTN</name>
<gene>
    <name evidence="1" type="ORF">EDD39_4440</name>
</gene>
<dbReference type="OrthoDB" id="3288608at2"/>
<comment type="caution">
    <text evidence="1">The sequence shown here is derived from an EMBL/GenBank/DDBJ whole genome shotgun (WGS) entry which is preliminary data.</text>
</comment>
<dbReference type="Proteomes" id="UP000267408">
    <property type="component" value="Unassembled WGS sequence"/>
</dbReference>
<dbReference type="RefSeq" id="WP_123558578.1">
    <property type="nucleotide sequence ID" value="NZ_RJVJ01000001.1"/>
</dbReference>
<dbReference type="AlphaFoldDB" id="A0A8G1ULD2"/>
<organism evidence="1 2">
    <name type="scientific">Kitasatospora cineracea</name>
    <dbReference type="NCBI Taxonomy" id="88074"/>
    <lineage>
        <taxon>Bacteria</taxon>
        <taxon>Bacillati</taxon>
        <taxon>Actinomycetota</taxon>
        <taxon>Actinomycetes</taxon>
        <taxon>Kitasatosporales</taxon>
        <taxon>Streptomycetaceae</taxon>
        <taxon>Kitasatospora</taxon>
    </lineage>
</organism>
<reference evidence="1 2" key="1">
    <citation type="submission" date="2018-11" db="EMBL/GenBank/DDBJ databases">
        <title>Sequencing the genomes of 1000 actinobacteria strains.</title>
        <authorList>
            <person name="Klenk H.-P."/>
        </authorList>
    </citation>
    <scope>NUCLEOTIDE SEQUENCE [LARGE SCALE GENOMIC DNA]</scope>
    <source>
        <strain evidence="1 2">DSM 44780</strain>
    </source>
</reference>
<evidence type="ECO:0000313" key="1">
    <source>
        <dbReference type="EMBL" id="ROR46180.1"/>
    </source>
</evidence>
<evidence type="ECO:0000313" key="2">
    <source>
        <dbReference type="Proteomes" id="UP000267408"/>
    </source>
</evidence>
<protein>
    <submittedName>
        <fullName evidence="1">Uncharacterized protein</fullName>
    </submittedName>
</protein>